<keyword evidence="5" id="KW-0418">Kinase</keyword>
<proteinExistence type="predicted"/>
<evidence type="ECO:0000313" key="7">
    <source>
        <dbReference type="EMBL" id="KRO78885.1"/>
    </source>
</evidence>
<reference evidence="7 8" key="1">
    <citation type="submission" date="2015-10" db="EMBL/GenBank/DDBJ databases">
        <title>Metagenome-Assembled Genomes uncover a global brackish microbiome.</title>
        <authorList>
            <person name="Hugerth L.W."/>
            <person name="Larsson J."/>
            <person name="Alneberg J."/>
            <person name="Lindh M.V."/>
            <person name="Legrand C."/>
            <person name="Pinhassi J."/>
            <person name="Andersson A.F."/>
        </authorList>
    </citation>
    <scope>NUCLEOTIDE SEQUENCE [LARGE SCALE GENOMIC DNA]</scope>
    <source>
        <strain evidence="7">BACL4 MAG-120920-bin41</strain>
    </source>
</reference>
<dbReference type="NCBIfam" id="NF004018">
    <property type="entry name" value="PRK05480.1"/>
    <property type="match status" value="1"/>
</dbReference>
<organism evidence="7 8">
    <name type="scientific">OM182 bacterium BACL3 MAG-120920-bin41</name>
    <dbReference type="NCBI Taxonomy" id="1655580"/>
    <lineage>
        <taxon>Bacteria</taxon>
        <taxon>Pseudomonadati</taxon>
        <taxon>Pseudomonadota</taxon>
        <taxon>Gammaproteobacteria</taxon>
        <taxon>OMG group</taxon>
        <taxon>OM182 clade</taxon>
    </lineage>
</organism>
<dbReference type="Pfam" id="PF00485">
    <property type="entry name" value="PRK"/>
    <property type="match status" value="1"/>
</dbReference>
<dbReference type="UniPathway" id="UPA00574">
    <property type="reaction ID" value="UER00637"/>
</dbReference>
<evidence type="ECO:0000256" key="1">
    <source>
        <dbReference type="ARBA" id="ARBA00004690"/>
    </source>
</evidence>
<dbReference type="InterPro" id="IPR027417">
    <property type="entry name" value="P-loop_NTPase"/>
</dbReference>
<dbReference type="SUPFAM" id="SSF52540">
    <property type="entry name" value="P-loop containing nucleoside triphosphate hydrolases"/>
    <property type="match status" value="1"/>
</dbReference>
<dbReference type="PRINTS" id="PR00988">
    <property type="entry name" value="URIDINKINASE"/>
</dbReference>
<dbReference type="Gene3D" id="3.40.50.300">
    <property type="entry name" value="P-loop containing nucleotide triphosphate hydrolases"/>
    <property type="match status" value="1"/>
</dbReference>
<keyword evidence="3" id="KW-0808">Transferase</keyword>
<gene>
    <name evidence="7" type="ORF">ABR72_10855</name>
</gene>
<feature type="domain" description="Phosphoribulokinase/uridine kinase" evidence="6">
    <location>
        <begin position="5"/>
        <end position="191"/>
    </location>
</feature>
<dbReference type="EC" id="2.7.1.48" evidence="2"/>
<dbReference type="InterPro" id="IPR006083">
    <property type="entry name" value="PRK/URK"/>
</dbReference>
<dbReference type="GO" id="GO:0005524">
    <property type="term" value="F:ATP binding"/>
    <property type="evidence" value="ECO:0007669"/>
    <property type="project" value="InterPro"/>
</dbReference>
<protein>
    <recommendedName>
        <fullName evidence="2">uridine/cytidine kinase</fullName>
        <ecNumber evidence="2">2.7.1.48</ecNumber>
    </recommendedName>
</protein>
<keyword evidence="4" id="KW-0547">Nucleotide-binding</keyword>
<dbReference type="CDD" id="cd02023">
    <property type="entry name" value="UMPK"/>
    <property type="match status" value="1"/>
</dbReference>
<evidence type="ECO:0000313" key="8">
    <source>
        <dbReference type="Proteomes" id="UP000051547"/>
    </source>
</evidence>
<dbReference type="GO" id="GO:0004849">
    <property type="term" value="F:uridine kinase activity"/>
    <property type="evidence" value="ECO:0007669"/>
    <property type="project" value="UniProtKB-EC"/>
</dbReference>
<name>A0A0R2SV50_9GAMM</name>
<dbReference type="AlphaFoldDB" id="A0A0R2SV50"/>
<comment type="caution">
    <text evidence="7">The sequence shown here is derived from an EMBL/GenBank/DDBJ whole genome shotgun (WGS) entry which is preliminary data.</text>
</comment>
<dbReference type="EMBL" id="LIBE01000456">
    <property type="protein sequence ID" value="KRO78885.1"/>
    <property type="molecule type" value="Genomic_DNA"/>
</dbReference>
<accession>A0A0R2SV50</accession>
<evidence type="ECO:0000256" key="5">
    <source>
        <dbReference type="ARBA" id="ARBA00022777"/>
    </source>
</evidence>
<dbReference type="InterPro" id="IPR000764">
    <property type="entry name" value="Uridine_kinase-like"/>
</dbReference>
<evidence type="ECO:0000256" key="2">
    <source>
        <dbReference type="ARBA" id="ARBA00012137"/>
    </source>
</evidence>
<evidence type="ECO:0000259" key="6">
    <source>
        <dbReference type="Pfam" id="PF00485"/>
    </source>
</evidence>
<evidence type="ECO:0000256" key="3">
    <source>
        <dbReference type="ARBA" id="ARBA00022679"/>
    </source>
</evidence>
<comment type="pathway">
    <text evidence="1">Pyrimidine metabolism; UMP biosynthesis via salvage pathway; UMP from uridine: step 1/1.</text>
</comment>
<evidence type="ECO:0000256" key="4">
    <source>
        <dbReference type="ARBA" id="ARBA00022741"/>
    </source>
</evidence>
<dbReference type="Proteomes" id="UP000051547">
    <property type="component" value="Unassembled WGS sequence"/>
</dbReference>
<dbReference type="PANTHER" id="PTHR10285">
    <property type="entry name" value="URIDINE KINASE"/>
    <property type="match status" value="1"/>
</dbReference>
<sequence>MQPKVIAIAGPSGSGKSLLTRGLKAALMREAQLFERELSIAVVPEDAYYHSQAHLTLEERAVLNFDHPDALDHELLEHDLRQLKARKAVNIPIYDYASHTRDLRSEALQPADIILVEGCLLLSQARIRATLDLSVFVKADLAVCLQRRVVRDTQERGRTEESVHTQFESTVRPMYHAFLAPSITHADLVISGEEDPELAVSAAKARIMPLLIA</sequence>
<dbReference type="GO" id="GO:0044206">
    <property type="term" value="P:UMP salvage"/>
    <property type="evidence" value="ECO:0007669"/>
    <property type="project" value="UniProtKB-UniPathway"/>
</dbReference>